<dbReference type="Gene3D" id="1.10.506.10">
    <property type="entry name" value="GTPase Activation - p120gap, domain 1"/>
    <property type="match status" value="1"/>
</dbReference>
<accession>A0A9K3GDL2</accession>
<dbReference type="SMART" id="SM00323">
    <property type="entry name" value="RasGAP"/>
    <property type="match status" value="1"/>
</dbReference>
<dbReference type="OrthoDB" id="1562946at2759"/>
<dbReference type="Proteomes" id="UP000265618">
    <property type="component" value="Unassembled WGS sequence"/>
</dbReference>
<evidence type="ECO:0000256" key="1">
    <source>
        <dbReference type="ARBA" id="ARBA00022468"/>
    </source>
</evidence>
<dbReference type="SUPFAM" id="SSF48350">
    <property type="entry name" value="GTPase activation domain, GAP"/>
    <property type="match status" value="1"/>
</dbReference>
<keyword evidence="4" id="KW-1185">Reference proteome</keyword>
<dbReference type="GO" id="GO:0005096">
    <property type="term" value="F:GTPase activator activity"/>
    <property type="evidence" value="ECO:0007669"/>
    <property type="project" value="UniProtKB-KW"/>
</dbReference>
<evidence type="ECO:0000313" key="4">
    <source>
        <dbReference type="Proteomes" id="UP000265618"/>
    </source>
</evidence>
<organism evidence="3 4">
    <name type="scientific">Kipferlia bialata</name>
    <dbReference type="NCBI Taxonomy" id="797122"/>
    <lineage>
        <taxon>Eukaryota</taxon>
        <taxon>Metamonada</taxon>
        <taxon>Carpediemonas-like organisms</taxon>
        <taxon>Kipferlia</taxon>
    </lineage>
</organism>
<dbReference type="InterPro" id="IPR008936">
    <property type="entry name" value="Rho_GTPase_activation_prot"/>
</dbReference>
<reference evidence="3 4" key="1">
    <citation type="journal article" date="2018" name="PLoS ONE">
        <title>The draft genome of Kipferlia bialata reveals reductive genome evolution in fornicate parasites.</title>
        <authorList>
            <person name="Tanifuji G."/>
            <person name="Takabayashi S."/>
            <person name="Kume K."/>
            <person name="Takagi M."/>
            <person name="Nakayama T."/>
            <person name="Kamikawa R."/>
            <person name="Inagaki Y."/>
            <person name="Hashimoto T."/>
        </authorList>
    </citation>
    <scope>NUCLEOTIDE SEQUENCE [LARGE SCALE GENOMIC DNA]</scope>
    <source>
        <strain evidence="3">NY0173</strain>
    </source>
</reference>
<keyword evidence="1" id="KW-0343">GTPase activation</keyword>
<feature type="non-terminal residue" evidence="3">
    <location>
        <position position="556"/>
    </location>
</feature>
<proteinExistence type="predicted"/>
<gene>
    <name evidence="3" type="ORF">KIPB_000627</name>
</gene>
<dbReference type="Pfam" id="PF00616">
    <property type="entry name" value="RasGAP"/>
    <property type="match status" value="1"/>
</dbReference>
<dbReference type="PANTHER" id="PTHR10194">
    <property type="entry name" value="RAS GTPASE-ACTIVATING PROTEINS"/>
    <property type="match status" value="1"/>
</dbReference>
<dbReference type="EMBL" id="BDIP01000076">
    <property type="protein sequence ID" value="GIQ79919.1"/>
    <property type="molecule type" value="Genomic_DNA"/>
</dbReference>
<name>A0A9K3GDL2_9EUKA</name>
<dbReference type="InterPro" id="IPR039360">
    <property type="entry name" value="Ras_GTPase"/>
</dbReference>
<dbReference type="InterPro" id="IPR001936">
    <property type="entry name" value="RasGAP_dom"/>
</dbReference>
<evidence type="ECO:0000259" key="2">
    <source>
        <dbReference type="PROSITE" id="PS50018"/>
    </source>
</evidence>
<dbReference type="PROSITE" id="PS50018">
    <property type="entry name" value="RAS_GTPASE_ACTIV_2"/>
    <property type="match status" value="1"/>
</dbReference>
<comment type="caution">
    <text evidence="3">The sequence shown here is derived from an EMBL/GenBank/DDBJ whole genome shotgun (WGS) entry which is preliminary data.</text>
</comment>
<evidence type="ECO:0000313" key="3">
    <source>
        <dbReference type="EMBL" id="GIQ79919.1"/>
    </source>
</evidence>
<protein>
    <recommendedName>
        <fullName evidence="2">Ras-GAP domain-containing protein</fullName>
    </recommendedName>
</protein>
<dbReference type="AlphaFoldDB" id="A0A9K3GDL2"/>
<sequence length="556" mass="63196">GMAQFILKACHDTSTQLFVLEKLIEAEFEFAKADWTTFMRERSRLPNRATGNFVLNTSRTYLHNTLAQLVEGVMAKRMEVYEIDPEKRPKTLESNIAKLSDLVRLFMDHIMSDETLDLMPLELRALCATVARLAPRYGFGAHILPLVGNLIFLRFLNPGIAVPEFYGVSVAGKTPSQRARRNLILITKVIQSISNGVRFGDSEQFMIPMNTVVDEYMPRCEAYLRKVITDPTGQDWKGVSKGLCPLDTIQMTEYTLRELAIAHRALSSYRDFVMAGVMQDIESNSGQGICTDFVAFRTSFDELLYTLGATPVIGPEPYTDRVNPRPKEYAVTKVNRKNKRQERVIKFTPSSLLNIERKPTPNPDKLPVASLPLTYPAIIKNEMMISEISEITAPPHQPVLIIAFDNDAKVETRVGYFPADKGDRAPRIYECASVRQRDEILGELFEICFSWWNTEAPSAYEVTKINRKGKAQSRVFKLSKDSLMNLDGTKIKTERHYSELDTVRAGDMPLEVWIKFYDEEETRKNILLAVEDRDALLLALTNGMDLYEDFSLATRD</sequence>
<feature type="domain" description="Ras-GAP" evidence="2">
    <location>
        <begin position="1"/>
        <end position="195"/>
    </location>
</feature>